<name>A0A8E0VLJ4_9TREM</name>
<protein>
    <submittedName>
        <fullName evidence="2">Uncharacterized protein</fullName>
    </submittedName>
</protein>
<accession>A0A8E0VLJ4</accession>
<dbReference type="EMBL" id="LUCM01004058">
    <property type="protein sequence ID" value="KAA0194913.1"/>
    <property type="molecule type" value="Genomic_DNA"/>
</dbReference>
<gene>
    <name evidence="2" type="ORF">FBUS_07950</name>
</gene>
<sequence>MHTNLKDIGWMCHVVPLRRKKDPTPVPPISRIPNIGCHPDDLVPSCEPQLTFKSTDSPYVQLCKMGGRADLLCFRENEPYRGPPVPYCRCDWYYLEDNALEEQQKPPSTEKYTFKVPCYMTHTEFKRPEELPKPIGQSTPPPLPSPTKTKRCGKLPANRPGYAEYNKKMTKVGIAYHPVVHSDPVRFPKVRDDEMFWVSNCDPTNISQLLAHGYQKDYDAYRKQWSEVANFYKDKKCCLEKPLVLPKKSKSLGPKGNDLTY</sequence>
<dbReference type="Proteomes" id="UP000728185">
    <property type="component" value="Unassembled WGS sequence"/>
</dbReference>
<dbReference type="OrthoDB" id="10012494at2759"/>
<dbReference type="PANTHER" id="PTHR31097:SF2">
    <property type="entry name" value="CHROMOSOME 7 OPEN READING FRAME 57"/>
    <property type="match status" value="1"/>
</dbReference>
<organism evidence="2 3">
    <name type="scientific">Fasciolopsis buskii</name>
    <dbReference type="NCBI Taxonomy" id="27845"/>
    <lineage>
        <taxon>Eukaryota</taxon>
        <taxon>Metazoa</taxon>
        <taxon>Spiralia</taxon>
        <taxon>Lophotrochozoa</taxon>
        <taxon>Platyhelminthes</taxon>
        <taxon>Trematoda</taxon>
        <taxon>Digenea</taxon>
        <taxon>Plagiorchiida</taxon>
        <taxon>Echinostomata</taxon>
        <taxon>Echinostomatoidea</taxon>
        <taxon>Fasciolidae</taxon>
        <taxon>Fasciolopsis</taxon>
    </lineage>
</organism>
<dbReference type="InterPro" id="IPR040247">
    <property type="entry name" value="DUF5524"/>
</dbReference>
<reference evidence="2" key="1">
    <citation type="submission" date="2019-05" db="EMBL/GenBank/DDBJ databases">
        <title>Annotation for the trematode Fasciolopsis buski.</title>
        <authorList>
            <person name="Choi Y.-J."/>
        </authorList>
    </citation>
    <scope>NUCLEOTIDE SEQUENCE</scope>
    <source>
        <strain evidence="2">HT</strain>
        <tissue evidence="2">Whole worm</tissue>
    </source>
</reference>
<dbReference type="AlphaFoldDB" id="A0A8E0VLJ4"/>
<dbReference type="PANTHER" id="PTHR31097">
    <property type="entry name" value="SI:DKEY-276J7.1"/>
    <property type="match status" value="1"/>
</dbReference>
<proteinExistence type="predicted"/>
<evidence type="ECO:0000256" key="1">
    <source>
        <dbReference type="SAM" id="MobiDB-lite"/>
    </source>
</evidence>
<feature type="region of interest" description="Disordered" evidence="1">
    <location>
        <begin position="129"/>
        <end position="153"/>
    </location>
</feature>
<evidence type="ECO:0000313" key="3">
    <source>
        <dbReference type="Proteomes" id="UP000728185"/>
    </source>
</evidence>
<keyword evidence="3" id="KW-1185">Reference proteome</keyword>
<dbReference type="Pfam" id="PF17662">
    <property type="entry name" value="DUF5524"/>
    <property type="match status" value="1"/>
</dbReference>
<comment type="caution">
    <text evidence="2">The sequence shown here is derived from an EMBL/GenBank/DDBJ whole genome shotgun (WGS) entry which is preliminary data.</text>
</comment>
<evidence type="ECO:0000313" key="2">
    <source>
        <dbReference type="EMBL" id="KAA0194913.1"/>
    </source>
</evidence>